<evidence type="ECO:0000259" key="4">
    <source>
        <dbReference type="PROSITE" id="PS51898"/>
    </source>
</evidence>
<dbReference type="Gene3D" id="1.10.150.130">
    <property type="match status" value="1"/>
</dbReference>
<dbReference type="InterPro" id="IPR035386">
    <property type="entry name" value="Arm-DNA-bind_5"/>
</dbReference>
<protein>
    <submittedName>
        <fullName evidence="5">Integrase</fullName>
    </submittedName>
</protein>
<reference evidence="5 6" key="1">
    <citation type="journal article" date="2016" name="Nat. Biotechnol.">
        <title>Measurement of bacterial replication rates in microbial communities.</title>
        <authorList>
            <person name="Brown C.T."/>
            <person name="Olm M.R."/>
            <person name="Thomas B.C."/>
            <person name="Banfield J.F."/>
        </authorList>
    </citation>
    <scope>NUCLEOTIDE SEQUENCE [LARGE SCALE GENOMIC DNA]</scope>
    <source>
        <strain evidence="5">45_41</strain>
    </source>
</reference>
<evidence type="ECO:0000256" key="2">
    <source>
        <dbReference type="ARBA" id="ARBA00023125"/>
    </source>
</evidence>
<organism evidence="5 6">
    <name type="scientific">Bacteroides uniformis</name>
    <dbReference type="NCBI Taxonomy" id="820"/>
    <lineage>
        <taxon>Bacteria</taxon>
        <taxon>Pseudomonadati</taxon>
        <taxon>Bacteroidota</taxon>
        <taxon>Bacteroidia</taxon>
        <taxon>Bacteroidales</taxon>
        <taxon>Bacteroidaceae</taxon>
        <taxon>Bacteroides</taxon>
    </lineage>
</organism>
<proteinExistence type="inferred from homology"/>
<evidence type="ECO:0000256" key="1">
    <source>
        <dbReference type="ARBA" id="ARBA00008857"/>
    </source>
</evidence>
<dbReference type="PANTHER" id="PTHR30349:SF64">
    <property type="entry name" value="PROPHAGE INTEGRASE INTD-RELATED"/>
    <property type="match status" value="1"/>
</dbReference>
<dbReference type="InterPro" id="IPR025269">
    <property type="entry name" value="SAM-like_dom"/>
</dbReference>
<gene>
    <name evidence="5" type="ORF">BHV79_16550</name>
</gene>
<evidence type="ECO:0000313" key="6">
    <source>
        <dbReference type="Proteomes" id="UP000186549"/>
    </source>
</evidence>
<accession>A0A1Q6HT32</accession>
<evidence type="ECO:0000256" key="3">
    <source>
        <dbReference type="ARBA" id="ARBA00023172"/>
    </source>
</evidence>
<keyword evidence="2" id="KW-0238">DNA-binding</keyword>
<dbReference type="Pfam" id="PF17293">
    <property type="entry name" value="Arm-DNA-bind_5"/>
    <property type="match status" value="1"/>
</dbReference>
<dbReference type="GO" id="GO:0006310">
    <property type="term" value="P:DNA recombination"/>
    <property type="evidence" value="ECO:0007669"/>
    <property type="project" value="UniProtKB-KW"/>
</dbReference>
<comment type="caution">
    <text evidence="5">The sequence shown here is derived from an EMBL/GenBank/DDBJ whole genome shotgun (WGS) entry which is preliminary data.</text>
</comment>
<dbReference type="InterPro" id="IPR010998">
    <property type="entry name" value="Integrase_recombinase_N"/>
</dbReference>
<dbReference type="CDD" id="cd01185">
    <property type="entry name" value="INTN1_C_like"/>
    <property type="match status" value="1"/>
</dbReference>
<dbReference type="Proteomes" id="UP000186549">
    <property type="component" value="Unassembled WGS sequence"/>
</dbReference>
<dbReference type="AlphaFoldDB" id="A0A1Q6HT32"/>
<dbReference type="SUPFAM" id="SSF56349">
    <property type="entry name" value="DNA breaking-rejoining enzymes"/>
    <property type="match status" value="1"/>
</dbReference>
<evidence type="ECO:0000313" key="5">
    <source>
        <dbReference type="EMBL" id="OKZ29722.1"/>
    </source>
</evidence>
<dbReference type="Pfam" id="PF00589">
    <property type="entry name" value="Phage_integrase"/>
    <property type="match status" value="1"/>
</dbReference>
<dbReference type="InterPro" id="IPR050090">
    <property type="entry name" value="Tyrosine_recombinase_XerCD"/>
</dbReference>
<dbReference type="Gene3D" id="1.10.443.10">
    <property type="entry name" value="Intergrase catalytic core"/>
    <property type="match status" value="1"/>
</dbReference>
<dbReference type="Pfam" id="PF13102">
    <property type="entry name" value="Phage_int_SAM_5"/>
    <property type="match status" value="1"/>
</dbReference>
<dbReference type="GO" id="GO:0015074">
    <property type="term" value="P:DNA integration"/>
    <property type="evidence" value="ECO:0007669"/>
    <property type="project" value="InterPro"/>
</dbReference>
<dbReference type="EMBL" id="MNQU01000298">
    <property type="protein sequence ID" value="OKZ29722.1"/>
    <property type="molecule type" value="Genomic_DNA"/>
</dbReference>
<name>A0A1Q6HT32_BACUN</name>
<sequence>MTNICTKVTVRKRPIKNGQLSLYLDFYPPVRHPKTGRLTRREYLGIYIYANPTEKFEAEFNKTMLRNAELIKCKRTEAIINEEFGFLDRNRGKESFLEYFRSKMADDDNFRNWNVAYKHFEKYCGGSCTFDDLTVEYCQGFLTYMLSLTTHNRTKMMASTANNNLNKLKCVLRQAYEERRIKDNIAPRLKHAKEASTRREFLTLEEVRMLANTPCEKPVVKSAALFSCLTGLRISDIIRLQWENIIRGADGGWCMHIVTKKTRTEAVLPLSDEALTLCGERSTGQVFKGMTQALLPLYLKDWIRSAGITKHITFHCFRHTYATLQLAAGTDLYTISKMLTHSTVATTQVYADVVNDLKRKASEQITLK</sequence>
<dbReference type="InterPro" id="IPR013762">
    <property type="entry name" value="Integrase-like_cat_sf"/>
</dbReference>
<dbReference type="PANTHER" id="PTHR30349">
    <property type="entry name" value="PHAGE INTEGRASE-RELATED"/>
    <property type="match status" value="1"/>
</dbReference>
<dbReference type="InterPro" id="IPR002104">
    <property type="entry name" value="Integrase_catalytic"/>
</dbReference>
<comment type="similarity">
    <text evidence="1">Belongs to the 'phage' integrase family.</text>
</comment>
<keyword evidence="3" id="KW-0233">DNA recombination</keyword>
<dbReference type="GO" id="GO:0003677">
    <property type="term" value="F:DNA binding"/>
    <property type="evidence" value="ECO:0007669"/>
    <property type="project" value="UniProtKB-KW"/>
</dbReference>
<feature type="domain" description="Tyr recombinase" evidence="4">
    <location>
        <begin position="197"/>
        <end position="363"/>
    </location>
</feature>
<dbReference type="PROSITE" id="PS51898">
    <property type="entry name" value="TYR_RECOMBINASE"/>
    <property type="match status" value="1"/>
</dbReference>
<dbReference type="InterPro" id="IPR011010">
    <property type="entry name" value="DNA_brk_join_enz"/>
</dbReference>